<keyword evidence="2" id="KW-0472">Membrane</keyword>
<keyword evidence="2" id="KW-1133">Transmembrane helix</keyword>
<gene>
    <name evidence="3" type="ORF">GCM10010393_14710</name>
</gene>
<evidence type="ECO:0000256" key="1">
    <source>
        <dbReference type="SAM" id="MobiDB-lite"/>
    </source>
</evidence>
<name>A0ABN3LIX6_9ACTN</name>
<dbReference type="EMBL" id="BAAASR010000007">
    <property type="protein sequence ID" value="GAA2484869.1"/>
    <property type="molecule type" value="Genomic_DNA"/>
</dbReference>
<reference evidence="3 4" key="1">
    <citation type="journal article" date="2019" name="Int. J. Syst. Evol. Microbiol.">
        <title>The Global Catalogue of Microorganisms (GCM) 10K type strain sequencing project: providing services to taxonomists for standard genome sequencing and annotation.</title>
        <authorList>
            <consortium name="The Broad Institute Genomics Platform"/>
            <consortium name="The Broad Institute Genome Sequencing Center for Infectious Disease"/>
            <person name="Wu L."/>
            <person name="Ma J."/>
        </authorList>
    </citation>
    <scope>NUCLEOTIDE SEQUENCE [LARGE SCALE GENOMIC DNA]</scope>
    <source>
        <strain evidence="3 4">JCM 5062</strain>
    </source>
</reference>
<feature type="transmembrane region" description="Helical" evidence="2">
    <location>
        <begin position="120"/>
        <end position="145"/>
    </location>
</feature>
<comment type="caution">
    <text evidence="3">The sequence shown here is derived from an EMBL/GenBank/DDBJ whole genome shotgun (WGS) entry which is preliminary data.</text>
</comment>
<feature type="transmembrane region" description="Helical" evidence="2">
    <location>
        <begin position="165"/>
        <end position="183"/>
    </location>
</feature>
<accession>A0ABN3LIX6</accession>
<organism evidence="3 4">
    <name type="scientific">Streptomyces gobitricini</name>
    <dbReference type="NCBI Taxonomy" id="68211"/>
    <lineage>
        <taxon>Bacteria</taxon>
        <taxon>Bacillati</taxon>
        <taxon>Actinomycetota</taxon>
        <taxon>Actinomycetes</taxon>
        <taxon>Kitasatosporales</taxon>
        <taxon>Streptomycetaceae</taxon>
        <taxon>Streptomyces</taxon>
    </lineage>
</organism>
<feature type="region of interest" description="Disordered" evidence="1">
    <location>
        <begin position="246"/>
        <end position="283"/>
    </location>
</feature>
<keyword evidence="2" id="KW-0812">Transmembrane</keyword>
<evidence type="ECO:0000313" key="4">
    <source>
        <dbReference type="Proteomes" id="UP001499942"/>
    </source>
</evidence>
<evidence type="ECO:0000313" key="3">
    <source>
        <dbReference type="EMBL" id="GAA2484869.1"/>
    </source>
</evidence>
<feature type="transmembrane region" description="Helical" evidence="2">
    <location>
        <begin position="195"/>
        <end position="214"/>
    </location>
</feature>
<sequence>MRERRAGQAPGPARGFHHQAEDRPWDRSAVRSVPQGASHSPDAPDGSPVAGWDPAEELGFLLQEAMRAGPAPSPVPSPDSDNRAHRSPRAEGLADVTAGPPPARPARNGHRKARHTALPWARVAGSVVTSLGAGLACGVSVFSGVIAYDPLLRIAENRAPDSTVAWWPLLVYGPWVAASLSVLRAAFQRRRATHSWLVILFFSFMAILLCAAQADRTYAGVAAATLPTAASLTCFQQLARSITLTKPPRKALPRHRAGRSSAPAPAPGPYSPFVPPHEERPPS</sequence>
<proteinExistence type="predicted"/>
<keyword evidence="4" id="KW-1185">Reference proteome</keyword>
<dbReference type="Proteomes" id="UP001499942">
    <property type="component" value="Unassembled WGS sequence"/>
</dbReference>
<feature type="compositionally biased region" description="Pro residues" evidence="1">
    <location>
        <begin position="264"/>
        <end position="275"/>
    </location>
</feature>
<feature type="region of interest" description="Disordered" evidence="1">
    <location>
        <begin position="1"/>
        <end position="110"/>
    </location>
</feature>
<feature type="compositionally biased region" description="Basic residues" evidence="1">
    <location>
        <begin position="247"/>
        <end position="258"/>
    </location>
</feature>
<evidence type="ECO:0000256" key="2">
    <source>
        <dbReference type="SAM" id="Phobius"/>
    </source>
</evidence>
<feature type="compositionally biased region" description="Basic and acidic residues" evidence="1">
    <location>
        <begin position="18"/>
        <end position="29"/>
    </location>
</feature>
<protein>
    <submittedName>
        <fullName evidence="3">DUF2637 domain-containing protein</fullName>
    </submittedName>
</protein>